<evidence type="ECO:0000313" key="2">
    <source>
        <dbReference type="EMBL" id="ACB76728.1"/>
    </source>
</evidence>
<reference evidence="2 3" key="1">
    <citation type="journal article" date="2011" name="J. Bacteriol.">
        <title>Genome sequence of the verrucomicrobium Opitutus terrae PB90-1, an abundant inhabitant of rice paddy soil ecosystems.</title>
        <authorList>
            <person name="van Passel M.W."/>
            <person name="Kant R."/>
            <person name="Palva A."/>
            <person name="Copeland A."/>
            <person name="Lucas S."/>
            <person name="Lapidus A."/>
            <person name="Glavina del Rio T."/>
            <person name="Pitluck S."/>
            <person name="Goltsman E."/>
            <person name="Clum A."/>
            <person name="Sun H."/>
            <person name="Schmutz J."/>
            <person name="Larimer F.W."/>
            <person name="Land M.L."/>
            <person name="Hauser L."/>
            <person name="Kyrpides N."/>
            <person name="Mikhailova N."/>
            <person name="Richardson P.P."/>
            <person name="Janssen P.H."/>
            <person name="de Vos W.M."/>
            <person name="Smidt H."/>
        </authorList>
    </citation>
    <scope>NUCLEOTIDE SEQUENCE [LARGE SCALE GENOMIC DNA]</scope>
    <source>
        <strain evidence="3">DSM 11246 / JCM 15787 / PB90-1</strain>
    </source>
</reference>
<dbReference type="OrthoDB" id="9801609at2"/>
<dbReference type="HOGENOM" id="CLU_041001_0_0_0"/>
<evidence type="ECO:0000259" key="1">
    <source>
        <dbReference type="Pfam" id="PF00534"/>
    </source>
</evidence>
<keyword evidence="2" id="KW-0808">Transferase</keyword>
<dbReference type="EMBL" id="CP001032">
    <property type="protein sequence ID" value="ACB76728.1"/>
    <property type="molecule type" value="Genomic_DNA"/>
</dbReference>
<organism evidence="2 3">
    <name type="scientific">Opitutus terrae (strain DSM 11246 / JCM 15787 / PB90-1)</name>
    <dbReference type="NCBI Taxonomy" id="452637"/>
    <lineage>
        <taxon>Bacteria</taxon>
        <taxon>Pseudomonadati</taxon>
        <taxon>Verrucomicrobiota</taxon>
        <taxon>Opitutia</taxon>
        <taxon>Opitutales</taxon>
        <taxon>Opitutaceae</taxon>
        <taxon>Opitutus</taxon>
    </lineage>
</organism>
<feature type="domain" description="Glycosyl transferase family 1" evidence="1">
    <location>
        <begin position="210"/>
        <end position="352"/>
    </location>
</feature>
<dbReference type="SUPFAM" id="SSF53756">
    <property type="entry name" value="UDP-Glycosyltransferase/glycogen phosphorylase"/>
    <property type="match status" value="1"/>
</dbReference>
<dbReference type="GO" id="GO:0016757">
    <property type="term" value="F:glycosyltransferase activity"/>
    <property type="evidence" value="ECO:0007669"/>
    <property type="project" value="InterPro"/>
</dbReference>
<name>B1ZV61_OPITP</name>
<dbReference type="CAZy" id="GT4">
    <property type="family name" value="Glycosyltransferase Family 4"/>
</dbReference>
<dbReference type="Gene3D" id="3.40.50.2000">
    <property type="entry name" value="Glycogen Phosphorylase B"/>
    <property type="match status" value="2"/>
</dbReference>
<dbReference type="PANTHER" id="PTHR12526">
    <property type="entry name" value="GLYCOSYLTRANSFERASE"/>
    <property type="match status" value="1"/>
</dbReference>
<proteinExistence type="predicted"/>
<protein>
    <submittedName>
        <fullName evidence="2">Glycosyl transferase group 1</fullName>
    </submittedName>
</protein>
<evidence type="ECO:0000313" key="3">
    <source>
        <dbReference type="Proteomes" id="UP000007013"/>
    </source>
</evidence>
<gene>
    <name evidence="2" type="ordered locus">Oter_3451</name>
</gene>
<dbReference type="eggNOG" id="COG0438">
    <property type="taxonomic scope" value="Bacteria"/>
</dbReference>
<accession>B1ZV61</accession>
<dbReference type="Pfam" id="PF00534">
    <property type="entry name" value="Glycos_transf_1"/>
    <property type="match status" value="1"/>
</dbReference>
<dbReference type="Proteomes" id="UP000007013">
    <property type="component" value="Chromosome"/>
</dbReference>
<dbReference type="InterPro" id="IPR001296">
    <property type="entry name" value="Glyco_trans_1"/>
</dbReference>
<dbReference type="KEGG" id="ote:Oter_3451"/>
<sequence length="412" mass="46773">MTTYAQDKGFSVLVHHWLVTYRGGEKVLGEFRRLFPDAPIMTLISFRGQIPSWIGGNVIITSWIQWIPGARWCYKMLLPLHARAFRSLRVPRFARLVLSSDASLAKAVRVPAGARHVCYCHSPPRYLWDMLSEYTEYARDLGPFGRFLFKFVAATSRKFDYQAAQGVDHFIANSRFVAERIQKCYGRESMVVYPPVAVDDFTPDKQSAGFYLVVGHIVPYKRVDLAVTACTMLGRNLVVVGEGSELDRLKRIAGPTVEFLGRQPFAVVKNFMECCRAFLYPQVEDFGITAVEAQAAGRPVIAYRKGGALETVIEGSTGLFFEEQTPKALADAICRFESEFEGRYDPRRCRANAERFRPERFRTEIKTLLTRWYPELFRDYCWPDVGQDAIVPLVLGANARSVGEWPGIRGPH</sequence>
<keyword evidence="3" id="KW-1185">Reference proteome</keyword>
<dbReference type="PANTHER" id="PTHR12526:SF584">
    <property type="entry name" value="GLYCOSYLTRANSFERASE"/>
    <property type="match status" value="1"/>
</dbReference>
<dbReference type="AlphaFoldDB" id="B1ZV61"/>
<dbReference type="STRING" id="452637.Oter_3451"/>